<evidence type="ECO:0000313" key="2">
    <source>
        <dbReference type="Proteomes" id="UP001139384"/>
    </source>
</evidence>
<accession>A0A9X1TJ00</accession>
<dbReference type="AlphaFoldDB" id="A0A9X1TJ00"/>
<sequence>MAISVSAVLLLLIIVIVMLRGGTLRPLPALAATLFGFFLASTGIAPSITNAFRSLADALHSINF</sequence>
<dbReference type="RefSeq" id="WP_234760812.1">
    <property type="nucleotide sequence ID" value="NZ_JAKEIP010000005.1"/>
</dbReference>
<dbReference type="EMBL" id="JAKEIP010000005">
    <property type="protein sequence ID" value="MCF1592510.1"/>
    <property type="molecule type" value="Genomic_DNA"/>
</dbReference>
<dbReference type="Proteomes" id="UP001139384">
    <property type="component" value="Unassembled WGS sequence"/>
</dbReference>
<gene>
    <name evidence="1" type="ORF">L0P92_02850</name>
</gene>
<evidence type="ECO:0000313" key="1">
    <source>
        <dbReference type="EMBL" id="MCF1592510.1"/>
    </source>
</evidence>
<reference evidence="1" key="1">
    <citation type="submission" date="2022-01" db="EMBL/GenBank/DDBJ databases">
        <title>Draft Genome Sequences of Seven Type Strains of the Genus Streptomyces.</title>
        <authorList>
            <person name="Aziz S."/>
            <person name="Coretto E."/>
            <person name="Chronakova A."/>
            <person name="Sproer C."/>
            <person name="Huber K."/>
            <person name="Nouioui I."/>
            <person name="Gross H."/>
        </authorList>
    </citation>
    <scope>NUCLEOTIDE SEQUENCE</scope>
    <source>
        <strain evidence="1">DSM 103493</strain>
    </source>
</reference>
<comment type="caution">
    <text evidence="1">The sequence shown here is derived from an EMBL/GenBank/DDBJ whole genome shotgun (WGS) entry which is preliminary data.</text>
</comment>
<organism evidence="1 2">
    <name type="scientific">Streptomyces muensis</name>
    <dbReference type="NCBI Taxonomy" id="1077944"/>
    <lineage>
        <taxon>Bacteria</taxon>
        <taxon>Bacillati</taxon>
        <taxon>Actinomycetota</taxon>
        <taxon>Actinomycetes</taxon>
        <taxon>Kitasatosporales</taxon>
        <taxon>Streptomycetaceae</taxon>
        <taxon>Streptomyces</taxon>
    </lineage>
</organism>
<keyword evidence="2" id="KW-1185">Reference proteome</keyword>
<protein>
    <submittedName>
        <fullName evidence="1">Uncharacterized protein</fullName>
    </submittedName>
</protein>
<proteinExistence type="predicted"/>
<name>A0A9X1TJ00_STRM4</name>